<dbReference type="HOGENOM" id="CLU_2859498_0_0_9"/>
<reference evidence="1 2" key="1">
    <citation type="journal article" date="2011" name="J. Bacteriol.">
        <title>Complete genome sequence of the cellulose-degrading bacterium Cellulosilyticum lentocellum.</title>
        <authorList>
            <consortium name="US DOE Joint Genome Institute"/>
            <person name="Miller D.A."/>
            <person name="Suen G."/>
            <person name="Bruce D."/>
            <person name="Copeland A."/>
            <person name="Cheng J.F."/>
            <person name="Detter C."/>
            <person name="Goodwin L.A."/>
            <person name="Han C.S."/>
            <person name="Hauser L.J."/>
            <person name="Land M.L."/>
            <person name="Lapidus A."/>
            <person name="Lucas S."/>
            <person name="Meincke L."/>
            <person name="Pitluck S."/>
            <person name="Tapia R."/>
            <person name="Teshima H."/>
            <person name="Woyke T."/>
            <person name="Fox B.G."/>
            <person name="Angert E.R."/>
            <person name="Currie C.R."/>
        </authorList>
    </citation>
    <scope>NUCLEOTIDE SEQUENCE [LARGE SCALE GENOMIC DNA]</scope>
    <source>
        <strain evidence="2">ATCC 49066 / DSM 5427 / NCIMB 11756 / RHM5</strain>
    </source>
</reference>
<gene>
    <name evidence="1" type="ordered locus">Clole_0134</name>
</gene>
<protein>
    <submittedName>
        <fullName evidence="1">Uncharacterized protein</fullName>
    </submittedName>
</protein>
<evidence type="ECO:0000313" key="2">
    <source>
        <dbReference type="Proteomes" id="UP000008467"/>
    </source>
</evidence>
<dbReference type="AlphaFoldDB" id="F2JH76"/>
<dbReference type="KEGG" id="cle:Clole_0134"/>
<proteinExistence type="predicted"/>
<accession>F2JH76</accession>
<organism evidence="1 2">
    <name type="scientific">Cellulosilyticum lentocellum (strain ATCC 49066 / DSM 5427 / NCIMB 11756 / RHM5)</name>
    <name type="common">Clostridium lentocellum</name>
    <dbReference type="NCBI Taxonomy" id="642492"/>
    <lineage>
        <taxon>Bacteria</taxon>
        <taxon>Bacillati</taxon>
        <taxon>Bacillota</taxon>
        <taxon>Clostridia</taxon>
        <taxon>Lachnospirales</taxon>
        <taxon>Cellulosilyticaceae</taxon>
        <taxon>Cellulosilyticum</taxon>
    </lineage>
</organism>
<dbReference type="RefSeq" id="WP_013655192.1">
    <property type="nucleotide sequence ID" value="NC_015275.1"/>
</dbReference>
<dbReference type="EMBL" id="CP002582">
    <property type="protein sequence ID" value="ADZ81891.1"/>
    <property type="molecule type" value="Genomic_DNA"/>
</dbReference>
<dbReference type="Proteomes" id="UP000008467">
    <property type="component" value="Chromosome"/>
</dbReference>
<dbReference type="STRING" id="642492.Clole_0134"/>
<name>F2JH76_CELLD</name>
<evidence type="ECO:0000313" key="1">
    <source>
        <dbReference type="EMBL" id="ADZ81891.1"/>
    </source>
</evidence>
<keyword evidence="2" id="KW-1185">Reference proteome</keyword>
<sequence>MRIGYQGIKIISIEEIKDEKHSPKILKAYAVTFFIESEVGGEKNFEPIYIGEENGVRVIYSQGI</sequence>